<protein>
    <recommendedName>
        <fullName evidence="12">C2H2-type domain-containing protein</fullName>
    </recommendedName>
</protein>
<evidence type="ECO:0000256" key="7">
    <source>
        <dbReference type="ARBA" id="ARBA00023163"/>
    </source>
</evidence>
<dbReference type="AlphaFoldDB" id="A0A673KY57"/>
<dbReference type="GO" id="GO:0000978">
    <property type="term" value="F:RNA polymerase II cis-regulatory region sequence-specific DNA binding"/>
    <property type="evidence" value="ECO:0007669"/>
    <property type="project" value="TreeGrafter"/>
</dbReference>
<evidence type="ECO:0000256" key="3">
    <source>
        <dbReference type="ARBA" id="ARBA00022737"/>
    </source>
</evidence>
<dbReference type="SMART" id="SM00355">
    <property type="entry name" value="ZnF_C2H2"/>
    <property type="match status" value="3"/>
</dbReference>
<keyword evidence="5" id="KW-0862">Zinc</keyword>
<dbReference type="InterPro" id="IPR051565">
    <property type="entry name" value="Sal_C2H2-zinc-finger"/>
</dbReference>
<evidence type="ECO:0000256" key="5">
    <source>
        <dbReference type="ARBA" id="ARBA00022833"/>
    </source>
</evidence>
<reference evidence="13" key="2">
    <citation type="submission" date="2025-09" db="UniProtKB">
        <authorList>
            <consortium name="Ensembl"/>
        </authorList>
    </citation>
    <scope>IDENTIFICATION</scope>
</reference>
<dbReference type="Proteomes" id="UP000472270">
    <property type="component" value="Unassembled WGS sequence"/>
</dbReference>
<keyword evidence="14" id="KW-1185">Reference proteome</keyword>
<feature type="domain" description="C2H2-type" evidence="12">
    <location>
        <begin position="26"/>
        <end position="53"/>
    </location>
</feature>
<comment type="similarity">
    <text evidence="9">Belongs to the sal C2H2-type zinc-finger protein family.</text>
</comment>
<feature type="domain" description="C2H2-type" evidence="12">
    <location>
        <begin position="87"/>
        <end position="114"/>
    </location>
</feature>
<dbReference type="PANTHER" id="PTHR23233:SF85">
    <property type="entry name" value="SAL-LIKE PROTEIN 2"/>
    <property type="match status" value="1"/>
</dbReference>
<dbReference type="PROSITE" id="PS50157">
    <property type="entry name" value="ZINC_FINGER_C2H2_2"/>
    <property type="match status" value="3"/>
</dbReference>
<dbReference type="GO" id="GO:0005634">
    <property type="term" value="C:nucleus"/>
    <property type="evidence" value="ECO:0007669"/>
    <property type="project" value="UniProtKB-SubCell"/>
</dbReference>
<dbReference type="Pfam" id="PF00096">
    <property type="entry name" value="zf-C2H2"/>
    <property type="match status" value="2"/>
</dbReference>
<dbReference type="GO" id="GO:0008270">
    <property type="term" value="F:zinc ion binding"/>
    <property type="evidence" value="ECO:0007669"/>
    <property type="project" value="UniProtKB-KW"/>
</dbReference>
<evidence type="ECO:0000256" key="10">
    <source>
        <dbReference type="PROSITE-ProRule" id="PRU00042"/>
    </source>
</evidence>
<evidence type="ECO:0000256" key="1">
    <source>
        <dbReference type="ARBA" id="ARBA00004123"/>
    </source>
</evidence>
<dbReference type="FunFam" id="3.30.160.60:FF:000556">
    <property type="entry name" value="sal-like protein 2 isoform X2"/>
    <property type="match status" value="1"/>
</dbReference>
<dbReference type="GO" id="GO:0000981">
    <property type="term" value="F:DNA-binding transcription factor activity, RNA polymerase II-specific"/>
    <property type="evidence" value="ECO:0007669"/>
    <property type="project" value="TreeGrafter"/>
</dbReference>
<keyword evidence="2" id="KW-0479">Metal-binding</keyword>
<evidence type="ECO:0000256" key="11">
    <source>
        <dbReference type="SAM" id="MobiDB-lite"/>
    </source>
</evidence>
<keyword evidence="6" id="KW-0805">Transcription regulation</keyword>
<evidence type="ECO:0000256" key="4">
    <source>
        <dbReference type="ARBA" id="ARBA00022771"/>
    </source>
</evidence>
<dbReference type="PROSITE" id="PS00028">
    <property type="entry name" value="ZINC_FINGER_C2H2_1"/>
    <property type="match status" value="3"/>
</dbReference>
<dbReference type="PANTHER" id="PTHR23233">
    <property type="entry name" value="SAL-LIKE PROTEIN"/>
    <property type="match status" value="1"/>
</dbReference>
<feature type="domain" description="C2H2-type" evidence="12">
    <location>
        <begin position="54"/>
        <end position="81"/>
    </location>
</feature>
<keyword evidence="8" id="KW-0539">Nucleus</keyword>
<organism evidence="13 14">
    <name type="scientific">Sinocyclocheilus rhinocerous</name>
    <dbReference type="NCBI Taxonomy" id="307959"/>
    <lineage>
        <taxon>Eukaryota</taxon>
        <taxon>Metazoa</taxon>
        <taxon>Chordata</taxon>
        <taxon>Craniata</taxon>
        <taxon>Vertebrata</taxon>
        <taxon>Euteleostomi</taxon>
        <taxon>Actinopterygii</taxon>
        <taxon>Neopterygii</taxon>
        <taxon>Teleostei</taxon>
        <taxon>Ostariophysi</taxon>
        <taxon>Cypriniformes</taxon>
        <taxon>Cyprinidae</taxon>
        <taxon>Cyprininae</taxon>
        <taxon>Sinocyclocheilus</taxon>
    </lineage>
</organism>
<dbReference type="InterPro" id="IPR036236">
    <property type="entry name" value="Znf_C2H2_sf"/>
</dbReference>
<evidence type="ECO:0000256" key="6">
    <source>
        <dbReference type="ARBA" id="ARBA00023015"/>
    </source>
</evidence>
<keyword evidence="3" id="KW-0677">Repeat</keyword>
<proteinExistence type="inferred from homology"/>
<dbReference type="SUPFAM" id="SSF57667">
    <property type="entry name" value="beta-beta-alpha zinc fingers"/>
    <property type="match status" value="2"/>
</dbReference>
<evidence type="ECO:0000256" key="2">
    <source>
        <dbReference type="ARBA" id="ARBA00022723"/>
    </source>
</evidence>
<accession>A0A673KY57</accession>
<comment type="subcellular location">
    <subcellularLocation>
        <location evidence="1">Nucleus</location>
    </subcellularLocation>
</comment>
<keyword evidence="7" id="KW-0804">Transcription</keyword>
<evidence type="ECO:0000259" key="12">
    <source>
        <dbReference type="PROSITE" id="PS50157"/>
    </source>
</evidence>
<name>A0A673KY57_9TELE</name>
<evidence type="ECO:0000313" key="13">
    <source>
        <dbReference type="Ensembl" id="ENSSRHP00000071580.1"/>
    </source>
</evidence>
<sequence>EDHNGSSLKESPYLGLMNSAGTLAPNQCSVCLRVLSCPRALRLHQATHLGERPFPCKLCGRSFSTKGSLRAHLATHRARPPNSRAQNSCPLCQRKFTNALVLQHHIRMHLGGQSCQGTPSSCKDQGPRESLAS</sequence>
<reference evidence="13" key="1">
    <citation type="submission" date="2025-08" db="UniProtKB">
        <authorList>
            <consortium name="Ensembl"/>
        </authorList>
    </citation>
    <scope>IDENTIFICATION</scope>
</reference>
<evidence type="ECO:0000256" key="9">
    <source>
        <dbReference type="ARBA" id="ARBA00038474"/>
    </source>
</evidence>
<feature type="compositionally biased region" description="Polar residues" evidence="11">
    <location>
        <begin position="114"/>
        <end position="123"/>
    </location>
</feature>
<evidence type="ECO:0000313" key="14">
    <source>
        <dbReference type="Proteomes" id="UP000472270"/>
    </source>
</evidence>
<dbReference type="InterPro" id="IPR013087">
    <property type="entry name" value="Znf_C2H2_type"/>
</dbReference>
<keyword evidence="4 10" id="KW-0863">Zinc-finger</keyword>
<feature type="region of interest" description="Disordered" evidence="11">
    <location>
        <begin position="114"/>
        <end position="133"/>
    </location>
</feature>
<evidence type="ECO:0000256" key="8">
    <source>
        <dbReference type="ARBA" id="ARBA00023242"/>
    </source>
</evidence>
<dbReference type="Gene3D" id="3.30.160.60">
    <property type="entry name" value="Classic Zinc Finger"/>
    <property type="match status" value="2"/>
</dbReference>
<dbReference type="Ensembl" id="ENSSRHT00000073538.1">
    <property type="protein sequence ID" value="ENSSRHP00000071580.1"/>
    <property type="gene ID" value="ENSSRHG00000035610.1"/>
</dbReference>